<dbReference type="Pfam" id="PF25976">
    <property type="entry name" value="LpqB_N"/>
    <property type="match status" value="1"/>
</dbReference>
<dbReference type="SUPFAM" id="SSF82171">
    <property type="entry name" value="DPP6 N-terminal domain-like"/>
    <property type="match status" value="1"/>
</dbReference>
<evidence type="ECO:0000313" key="5">
    <source>
        <dbReference type="Proteomes" id="UP001500689"/>
    </source>
</evidence>
<dbReference type="InterPro" id="IPR018910">
    <property type="entry name" value="LpqB_C"/>
</dbReference>
<evidence type="ECO:0000256" key="2">
    <source>
        <dbReference type="SAM" id="SignalP"/>
    </source>
</evidence>
<gene>
    <name evidence="4" type="ORF">GCM10022222_65670</name>
</gene>
<reference evidence="5" key="1">
    <citation type="journal article" date="2019" name="Int. J. Syst. Evol. Microbiol.">
        <title>The Global Catalogue of Microorganisms (GCM) 10K type strain sequencing project: providing services to taxonomists for standard genome sequencing and annotation.</title>
        <authorList>
            <consortium name="The Broad Institute Genomics Platform"/>
            <consortium name="The Broad Institute Genome Sequencing Center for Infectious Disease"/>
            <person name="Wu L."/>
            <person name="Ma J."/>
        </authorList>
    </citation>
    <scope>NUCLEOTIDE SEQUENCE [LARGE SCALE GENOMIC DNA]</scope>
    <source>
        <strain evidence="5">JCM 16898</strain>
    </source>
</reference>
<proteinExistence type="predicted"/>
<dbReference type="SMART" id="SM00909">
    <property type="entry name" value="Germane"/>
    <property type="match status" value="1"/>
</dbReference>
<sequence length="584" mass="61303">MRRVLLLAVASVLLLAGCANVPLESSPVAVSTDGPQPQPNDLPQPGKDADPLTLVRQFVEACADPRSGNVAARAFLDDQQRSAWRPSRAITIIDNTFSTVYDQTPAPPSSSAAPPDPNVRTVSLRGSILGTLSADSAFIPGSGPTEPTFQVRRQPNGQWRISTPPPVLLVTDDGFDANYNRVAVSFYSPDSGTFVPDLRYVGARPQSGMPGRVMDMILQGPSAGLSGAVKNLLGDQVTLETNVTNNDDGSLLVQLSGLTGAGEETRSLIAAQITLSMQTVTSTRIRLLADGSPLVRDREYWRSSDVPAYGAASSPSPDLPGLMTVGGRIRSLGTGAPIPGPAGTGAYGVVSAAQSIDGKRLAVVEQDGDRVRLRIGDLGGELPPVELNGGSLSRPTWRPAPSGSGLSGEVWTVVDHTIIARMVLDPDGHWQRQSVNANDLLALGPIDALRLSRDGARVAAIVNGQLVVAAVVRSGDTVTLREPRVLQPGVLSDVVDVDWGSSPDTLVAATSSTSQPIQRVSVDGRRMDAFNGSNLTPPVRAVTAAPSRPIVAADAGGLWNATELGEVWRPQAHTLRDAIPFYPG</sequence>
<evidence type="ECO:0000256" key="1">
    <source>
        <dbReference type="SAM" id="MobiDB-lite"/>
    </source>
</evidence>
<keyword evidence="5" id="KW-1185">Reference proteome</keyword>
<dbReference type="Proteomes" id="UP001500689">
    <property type="component" value="Unassembled WGS sequence"/>
</dbReference>
<feature type="signal peptide" evidence="2">
    <location>
        <begin position="1"/>
        <end position="21"/>
    </location>
</feature>
<feature type="region of interest" description="Disordered" evidence="1">
    <location>
        <begin position="386"/>
        <end position="405"/>
    </location>
</feature>
<evidence type="ECO:0000259" key="3">
    <source>
        <dbReference type="SMART" id="SM00909"/>
    </source>
</evidence>
<dbReference type="EMBL" id="BAAAZN010000017">
    <property type="protein sequence ID" value="GAA3572350.1"/>
    <property type="molecule type" value="Genomic_DNA"/>
</dbReference>
<keyword evidence="2" id="KW-0732">Signal</keyword>
<dbReference type="Pfam" id="PF10646">
    <property type="entry name" value="Germane"/>
    <property type="match status" value="1"/>
</dbReference>
<dbReference type="InterPro" id="IPR019606">
    <property type="entry name" value="GerMN"/>
</dbReference>
<name>A0ABP6XUA7_9PSEU</name>
<organism evidence="4 5">
    <name type="scientific">Amycolatopsis ultiminotia</name>
    <dbReference type="NCBI Taxonomy" id="543629"/>
    <lineage>
        <taxon>Bacteria</taxon>
        <taxon>Bacillati</taxon>
        <taxon>Actinomycetota</taxon>
        <taxon>Actinomycetes</taxon>
        <taxon>Pseudonocardiales</taxon>
        <taxon>Pseudonocardiaceae</taxon>
        <taxon>Amycolatopsis</taxon>
    </lineage>
</organism>
<feature type="region of interest" description="Disordered" evidence="1">
    <location>
        <begin position="29"/>
        <end position="50"/>
    </location>
</feature>
<dbReference type="PROSITE" id="PS51257">
    <property type="entry name" value="PROKAR_LIPOPROTEIN"/>
    <property type="match status" value="1"/>
</dbReference>
<dbReference type="Pfam" id="PF10647">
    <property type="entry name" value="Gmad1"/>
    <property type="match status" value="1"/>
</dbReference>
<comment type="caution">
    <text evidence="4">The sequence shown here is derived from an EMBL/GenBank/DDBJ whole genome shotgun (WGS) entry which is preliminary data.</text>
</comment>
<dbReference type="InterPro" id="IPR059026">
    <property type="entry name" value="LpqB_N"/>
</dbReference>
<accession>A0ABP6XUA7</accession>
<protein>
    <submittedName>
        <fullName evidence="4">LpqB family beta-propeller domain-containing protein</fullName>
    </submittedName>
</protein>
<feature type="chain" id="PRO_5045274229" evidence="2">
    <location>
        <begin position="22"/>
        <end position="584"/>
    </location>
</feature>
<dbReference type="RefSeq" id="WP_344866863.1">
    <property type="nucleotide sequence ID" value="NZ_BAAAZN010000017.1"/>
</dbReference>
<feature type="domain" description="GerMN" evidence="3">
    <location>
        <begin position="210"/>
        <end position="298"/>
    </location>
</feature>
<evidence type="ECO:0000313" key="4">
    <source>
        <dbReference type="EMBL" id="GAA3572350.1"/>
    </source>
</evidence>